<dbReference type="GO" id="GO:0005975">
    <property type="term" value="P:carbohydrate metabolic process"/>
    <property type="evidence" value="ECO:0007669"/>
    <property type="project" value="InterPro"/>
</dbReference>
<dbReference type="InterPro" id="IPR025532">
    <property type="entry name" value="G6P_1-epimerase"/>
</dbReference>
<evidence type="ECO:0000256" key="1">
    <source>
        <dbReference type="ARBA" id="ARBA00023235"/>
    </source>
</evidence>
<dbReference type="EMBL" id="AP019782">
    <property type="protein sequence ID" value="BBL72747.1"/>
    <property type="molecule type" value="Genomic_DNA"/>
</dbReference>
<proteinExistence type="inferred from homology"/>
<protein>
    <recommendedName>
        <fullName evidence="2">Putative glucose-6-phosphate 1-epimerase</fullName>
        <ecNumber evidence="2">5.1.3.15</ecNumber>
    </recommendedName>
</protein>
<keyword evidence="4" id="KW-1185">Reference proteome</keyword>
<reference evidence="3" key="1">
    <citation type="submission" date="2019-06" db="EMBL/GenBank/DDBJ databases">
        <title>Complete genome sequence of Methylogaea oryzae strain JCM16910.</title>
        <authorList>
            <person name="Asakawa S."/>
        </authorList>
    </citation>
    <scope>NUCLEOTIDE SEQUENCE</scope>
    <source>
        <strain evidence="3">E10</strain>
    </source>
</reference>
<dbReference type="PIRSF" id="PIRSF016020">
    <property type="entry name" value="PHexose_mutarotase"/>
    <property type="match status" value="1"/>
</dbReference>
<evidence type="ECO:0000256" key="2">
    <source>
        <dbReference type="PIRNR" id="PIRNR016020"/>
    </source>
</evidence>
<evidence type="ECO:0000313" key="4">
    <source>
        <dbReference type="Proteomes" id="UP000824988"/>
    </source>
</evidence>
<dbReference type="Proteomes" id="UP000824988">
    <property type="component" value="Chromosome"/>
</dbReference>
<sequence length="302" mass="32158">MTDIAALNARHGGDGAIAFTQDAGGLVLAEVANAQARATLALQGAQLTTWSPAGEPPVLWLSPGAILRPGKAIRGGVPLCWPWFGAHPSEAAFPAHGFARTALWEVAETGRRADGATCIALRLPAVAEARAWWPHAFELELRVTVGTALELELVTRNTGGAAFTVGTALHAYFAVSDVRRVALHGLEGLPYLDKLDGGRRKRQSGPLTVAAELDRIYLDSAADCVIDDPGLARRIRIEKRGSRSTVVWNPWRDKAAALGDMGGDETYLGMLCVESANAADDVATVAPGGEHRLWVRYGVERD</sequence>
<organism evidence="3 4">
    <name type="scientific">Methylogaea oryzae</name>
    <dbReference type="NCBI Taxonomy" id="1295382"/>
    <lineage>
        <taxon>Bacteria</taxon>
        <taxon>Pseudomonadati</taxon>
        <taxon>Pseudomonadota</taxon>
        <taxon>Gammaproteobacteria</taxon>
        <taxon>Methylococcales</taxon>
        <taxon>Methylococcaceae</taxon>
        <taxon>Methylogaea</taxon>
    </lineage>
</organism>
<dbReference type="InterPro" id="IPR008183">
    <property type="entry name" value="Aldose_1/G6P_1-epimerase"/>
</dbReference>
<comment type="similarity">
    <text evidence="2">Belongs to the glucose-6-phosphate 1-epimerase family.</text>
</comment>
<accession>A0A8D4VU86</accession>
<dbReference type="GO" id="GO:0047938">
    <property type="term" value="F:glucose-6-phosphate 1-epimerase activity"/>
    <property type="evidence" value="ECO:0007669"/>
    <property type="project" value="TreeGrafter"/>
</dbReference>
<name>A0A8D4VU86_9GAMM</name>
<evidence type="ECO:0000313" key="3">
    <source>
        <dbReference type="EMBL" id="BBL72747.1"/>
    </source>
</evidence>
<dbReference type="Pfam" id="PF01263">
    <property type="entry name" value="Aldose_epim"/>
    <property type="match status" value="1"/>
</dbReference>
<dbReference type="KEGG" id="moz:MoryE10_33530"/>
<dbReference type="RefSeq" id="WP_221047743.1">
    <property type="nucleotide sequence ID" value="NZ_AP019782.1"/>
</dbReference>
<dbReference type="PANTHER" id="PTHR11122:SF13">
    <property type="entry name" value="GLUCOSE-6-PHOSPHATE 1-EPIMERASE"/>
    <property type="match status" value="1"/>
</dbReference>
<dbReference type="GO" id="GO:0005737">
    <property type="term" value="C:cytoplasm"/>
    <property type="evidence" value="ECO:0007669"/>
    <property type="project" value="TreeGrafter"/>
</dbReference>
<dbReference type="EC" id="5.1.3.15" evidence="2"/>
<gene>
    <name evidence="3" type="ORF">MoryE10_33530</name>
</gene>
<keyword evidence="1 2" id="KW-0413">Isomerase</keyword>
<dbReference type="PANTHER" id="PTHR11122">
    <property type="entry name" value="APOSPORY-ASSOCIATED PROTEIN C-RELATED"/>
    <property type="match status" value="1"/>
</dbReference>
<dbReference type="AlphaFoldDB" id="A0A8D4VU86"/>
<dbReference type="CDD" id="cd09020">
    <property type="entry name" value="D-hex-6-P-epi_like"/>
    <property type="match status" value="1"/>
</dbReference>